<keyword evidence="5" id="KW-0234">DNA repair</keyword>
<dbReference type="Pfam" id="PF09415">
    <property type="entry name" value="CENP-X"/>
    <property type="match status" value="1"/>
</dbReference>
<dbReference type="GO" id="GO:0000712">
    <property type="term" value="P:resolution of meiotic recombination intermediates"/>
    <property type="evidence" value="ECO:0007669"/>
    <property type="project" value="TreeGrafter"/>
</dbReference>
<feature type="region of interest" description="Disordered" evidence="7">
    <location>
        <begin position="160"/>
        <end position="208"/>
    </location>
</feature>
<comment type="subcellular location">
    <subcellularLocation>
        <location evidence="1">Nucleus</location>
    </subcellularLocation>
</comment>
<protein>
    <submittedName>
        <fullName evidence="8">Uncharacterized protein</fullName>
    </submittedName>
</protein>
<keyword evidence="4" id="KW-0238">DNA-binding</keyword>
<feature type="compositionally biased region" description="Low complexity" evidence="7">
    <location>
        <begin position="160"/>
        <end position="185"/>
    </location>
</feature>
<feature type="compositionally biased region" description="Acidic residues" evidence="7">
    <location>
        <begin position="132"/>
        <end position="142"/>
    </location>
</feature>
<dbReference type="Proteomes" id="UP000799439">
    <property type="component" value="Unassembled WGS sequence"/>
</dbReference>
<gene>
    <name evidence="8" type="ORF">K461DRAFT_297975</name>
</gene>
<evidence type="ECO:0000256" key="2">
    <source>
        <dbReference type="ARBA" id="ARBA00009359"/>
    </source>
</evidence>
<evidence type="ECO:0000256" key="7">
    <source>
        <dbReference type="SAM" id="MobiDB-lite"/>
    </source>
</evidence>
<feature type="region of interest" description="Disordered" evidence="7">
    <location>
        <begin position="276"/>
        <end position="295"/>
    </location>
</feature>
<keyword evidence="6" id="KW-0539">Nucleus</keyword>
<accession>A0A9P4MI74</accession>
<dbReference type="GO" id="GO:0031297">
    <property type="term" value="P:replication fork processing"/>
    <property type="evidence" value="ECO:0007669"/>
    <property type="project" value="TreeGrafter"/>
</dbReference>
<feature type="region of interest" description="Disordered" evidence="7">
    <location>
        <begin position="57"/>
        <end position="145"/>
    </location>
</feature>
<evidence type="ECO:0000256" key="1">
    <source>
        <dbReference type="ARBA" id="ARBA00004123"/>
    </source>
</evidence>
<dbReference type="GO" id="GO:0051382">
    <property type="term" value="P:kinetochore assembly"/>
    <property type="evidence" value="ECO:0007669"/>
    <property type="project" value="InterPro"/>
</dbReference>
<dbReference type="GO" id="GO:0071821">
    <property type="term" value="C:FANCM-MHF complex"/>
    <property type="evidence" value="ECO:0007669"/>
    <property type="project" value="TreeGrafter"/>
</dbReference>
<dbReference type="GO" id="GO:0003677">
    <property type="term" value="F:DNA binding"/>
    <property type="evidence" value="ECO:0007669"/>
    <property type="project" value="UniProtKB-KW"/>
</dbReference>
<evidence type="ECO:0000313" key="8">
    <source>
        <dbReference type="EMBL" id="KAF2148571.1"/>
    </source>
</evidence>
<proteinExistence type="inferred from homology"/>
<dbReference type="GO" id="GO:0006281">
    <property type="term" value="P:DNA repair"/>
    <property type="evidence" value="ECO:0007669"/>
    <property type="project" value="UniProtKB-KW"/>
</dbReference>
<comment type="similarity">
    <text evidence="2">Belongs to the CENP-X/MHF2 family.</text>
</comment>
<evidence type="ECO:0000313" key="9">
    <source>
        <dbReference type="Proteomes" id="UP000799439"/>
    </source>
</evidence>
<organism evidence="8 9">
    <name type="scientific">Myriangium duriaei CBS 260.36</name>
    <dbReference type="NCBI Taxonomy" id="1168546"/>
    <lineage>
        <taxon>Eukaryota</taxon>
        <taxon>Fungi</taxon>
        <taxon>Dikarya</taxon>
        <taxon>Ascomycota</taxon>
        <taxon>Pezizomycotina</taxon>
        <taxon>Dothideomycetes</taxon>
        <taxon>Dothideomycetidae</taxon>
        <taxon>Myriangiales</taxon>
        <taxon>Myriangiaceae</taxon>
        <taxon>Myriangium</taxon>
    </lineage>
</organism>
<dbReference type="OrthoDB" id="2500381at2759"/>
<dbReference type="InterPro" id="IPR018552">
    <property type="entry name" value="CENP-X"/>
</dbReference>
<feature type="compositionally biased region" description="Low complexity" evidence="7">
    <location>
        <begin position="109"/>
        <end position="130"/>
    </location>
</feature>
<sequence>MPFVSFVYVSNLSFLASLSAAIQCIIPVLAFQVSSSLFLAPAIPAIRPKSPRSANAISLTDFSNSTPNSPRTGMPPKRTLSALSGRSSSNDTSTTKRTPFRPPGLARKPSAAPQPAAQPVSIPSSPSIAAFNDEEDDDDDEFGTVLSLDGLDIDTLAAPATTTSNTARAAPAPAPARPSTSRAAPPRSPTPDVDVEEDDPLSPARANVPDLVGGVADAAAAAAAIPGVPPALLARIMHECFSSPYTQISRPAHEMMGRYVDVFVREAVARAAAAQREKASAKEGGGGGGGGGGGLGEGDVWLDAAELEEVAPGLVMDF</sequence>
<feature type="compositionally biased region" description="Polar residues" evidence="7">
    <location>
        <begin position="81"/>
        <end position="97"/>
    </location>
</feature>
<evidence type="ECO:0000256" key="5">
    <source>
        <dbReference type="ARBA" id="ARBA00023204"/>
    </source>
</evidence>
<evidence type="ECO:0000256" key="6">
    <source>
        <dbReference type="ARBA" id="ARBA00023242"/>
    </source>
</evidence>
<evidence type="ECO:0000256" key="4">
    <source>
        <dbReference type="ARBA" id="ARBA00023125"/>
    </source>
</evidence>
<dbReference type="PANTHER" id="PTHR28680:SF1">
    <property type="entry name" value="CENTROMERE PROTEIN X"/>
    <property type="match status" value="1"/>
</dbReference>
<reference evidence="8" key="1">
    <citation type="journal article" date="2020" name="Stud. Mycol.">
        <title>101 Dothideomycetes genomes: a test case for predicting lifestyles and emergence of pathogens.</title>
        <authorList>
            <person name="Haridas S."/>
            <person name="Albert R."/>
            <person name="Binder M."/>
            <person name="Bloem J."/>
            <person name="Labutti K."/>
            <person name="Salamov A."/>
            <person name="Andreopoulos B."/>
            <person name="Baker S."/>
            <person name="Barry K."/>
            <person name="Bills G."/>
            <person name="Bluhm B."/>
            <person name="Cannon C."/>
            <person name="Castanera R."/>
            <person name="Culley D."/>
            <person name="Daum C."/>
            <person name="Ezra D."/>
            <person name="Gonzalez J."/>
            <person name="Henrissat B."/>
            <person name="Kuo A."/>
            <person name="Liang C."/>
            <person name="Lipzen A."/>
            <person name="Lutzoni F."/>
            <person name="Magnuson J."/>
            <person name="Mondo S."/>
            <person name="Nolan M."/>
            <person name="Ohm R."/>
            <person name="Pangilinan J."/>
            <person name="Park H.-J."/>
            <person name="Ramirez L."/>
            <person name="Alfaro M."/>
            <person name="Sun H."/>
            <person name="Tritt A."/>
            <person name="Yoshinaga Y."/>
            <person name="Zwiers L.-H."/>
            <person name="Turgeon B."/>
            <person name="Goodwin S."/>
            <person name="Spatafora J."/>
            <person name="Crous P."/>
            <person name="Grigoriev I."/>
        </authorList>
    </citation>
    <scope>NUCLEOTIDE SEQUENCE</scope>
    <source>
        <strain evidence="8">CBS 260.36</strain>
    </source>
</reference>
<feature type="compositionally biased region" description="Polar residues" evidence="7">
    <location>
        <begin position="57"/>
        <end position="71"/>
    </location>
</feature>
<comment type="caution">
    <text evidence="8">The sequence shown here is derived from an EMBL/GenBank/DDBJ whole genome shotgun (WGS) entry which is preliminary data.</text>
</comment>
<keyword evidence="9" id="KW-1185">Reference proteome</keyword>
<dbReference type="PANTHER" id="PTHR28680">
    <property type="entry name" value="CENTROMERE PROTEIN X"/>
    <property type="match status" value="1"/>
</dbReference>
<keyword evidence="3" id="KW-0227">DNA damage</keyword>
<evidence type="ECO:0000256" key="3">
    <source>
        <dbReference type="ARBA" id="ARBA00022763"/>
    </source>
</evidence>
<feature type="compositionally biased region" description="Gly residues" evidence="7">
    <location>
        <begin position="283"/>
        <end position="295"/>
    </location>
</feature>
<dbReference type="AlphaFoldDB" id="A0A9P4MI74"/>
<name>A0A9P4MI74_9PEZI</name>
<dbReference type="EMBL" id="ML996093">
    <property type="protein sequence ID" value="KAF2148571.1"/>
    <property type="molecule type" value="Genomic_DNA"/>
</dbReference>